<dbReference type="GO" id="GO:0022857">
    <property type="term" value="F:transmembrane transporter activity"/>
    <property type="evidence" value="ECO:0007669"/>
    <property type="project" value="InterPro"/>
</dbReference>
<proteinExistence type="inferred from homology"/>
<comment type="subcellular location">
    <subcellularLocation>
        <location evidence="1">Cell envelope</location>
    </subcellularLocation>
</comment>
<evidence type="ECO:0000256" key="1">
    <source>
        <dbReference type="ARBA" id="ARBA00004196"/>
    </source>
</evidence>
<dbReference type="NCBIfam" id="TIGR01730">
    <property type="entry name" value="RND_mfp"/>
    <property type="match status" value="1"/>
</dbReference>
<feature type="coiled-coil region" evidence="4">
    <location>
        <begin position="441"/>
        <end position="468"/>
    </location>
</feature>
<dbReference type="InterPro" id="IPR006143">
    <property type="entry name" value="RND_pump_MFP"/>
</dbReference>
<evidence type="ECO:0000256" key="6">
    <source>
        <dbReference type="SAM" id="Phobius"/>
    </source>
</evidence>
<dbReference type="InterPro" id="IPR058647">
    <property type="entry name" value="BSH_CzcB-like"/>
</dbReference>
<feature type="domain" description="Multidrug resistance protein MdtA-like barrel-sandwich hybrid" evidence="7">
    <location>
        <begin position="137"/>
        <end position="265"/>
    </location>
</feature>
<dbReference type="Pfam" id="PF25917">
    <property type="entry name" value="BSH_RND"/>
    <property type="match status" value="1"/>
</dbReference>
<feature type="domain" description="CzcB-like barrel-sandwich hybrid" evidence="8">
    <location>
        <begin position="366"/>
        <end position="488"/>
    </location>
</feature>
<feature type="compositionally biased region" description="Acidic residues" evidence="5">
    <location>
        <begin position="15"/>
        <end position="25"/>
    </location>
</feature>
<dbReference type="Pfam" id="PF25973">
    <property type="entry name" value="BSH_CzcB"/>
    <property type="match status" value="1"/>
</dbReference>
<feature type="transmembrane region" description="Helical" evidence="6">
    <location>
        <begin position="80"/>
        <end position="98"/>
    </location>
</feature>
<evidence type="ECO:0000259" key="9">
    <source>
        <dbReference type="Pfam" id="PF25990"/>
    </source>
</evidence>
<comment type="similarity">
    <text evidence="2">Belongs to the membrane fusion protein (MFP) (TC 8.A.1) family.</text>
</comment>
<dbReference type="InterPro" id="IPR058625">
    <property type="entry name" value="MdtA-like_BSH"/>
</dbReference>
<accession>A0A9D1KNC0</accession>
<evidence type="ECO:0000313" key="10">
    <source>
        <dbReference type="EMBL" id="HIT84378.1"/>
    </source>
</evidence>
<name>A0A9D1KNC0_9FIRM</name>
<keyword evidence="6" id="KW-0812">Transmembrane</keyword>
<dbReference type="PANTHER" id="PTHR32347">
    <property type="entry name" value="EFFLUX SYSTEM COMPONENT YKNX-RELATED"/>
    <property type="match status" value="1"/>
</dbReference>
<organism evidence="10 11">
    <name type="scientific">Candidatus Ornithomonoglobus intestinigallinarum</name>
    <dbReference type="NCBI Taxonomy" id="2840894"/>
    <lineage>
        <taxon>Bacteria</taxon>
        <taxon>Bacillati</taxon>
        <taxon>Bacillota</taxon>
        <taxon>Clostridia</taxon>
        <taxon>Candidatus Ornithomonoglobus</taxon>
    </lineage>
</organism>
<sequence>MDSENEGRTVFSDIPEPENESEDAAAENVPEGGAPPDGEAEDKRNVITKIFRRKRKSRGEDDGEENDGGDIIKKPKKKKLIIIIIILLAAGAAAFMFFKGGRNKDAMPQSVPVTVERRDIKNTVSGSSVIEPKDSYNVTAMVTGEITADTFSEGDTVKKNDILYQIDSETVQQSVQTAENSLEKAKNSLLQAEQSYKDAVKTKGDNALNNAGSIETARHSLEKAQLTYNDSLESYNDLSVTSSVSGTVSEVMVHEGDEIQAGASIAKVYSDKYLKLRLPFNKNDAESISVGDGATVTIAGTGDEVWGSVTEVSNADVATDSHAVVRYVTLELENPGALTVNDKATAVINGTASNDVGTFEYITDTTITAKAAGTVEELGIAANSSVYAGQVVAVLSSDTIDDTITTALNAVEDAEISLDKTIRSSDGSSDETSVLNAQISLSNAKISLEDAQISLDKAKKDLEDYTIKAPIDGTVVTKNKKAGDKLESGSAAASSSSGSTSAMAVIYDLSSVKFQLDIDETEVREISVGQEVTVTADALEGQTFTGKVTKVGVDGTSSNGVTTYPVDVEITEYGDLLPGMNITAEIVTAEAENVLAVPVSSVQRGDVVYVKGEKTDENDTAPEGYMSVEVETGINDEDYIEIKSGLTEGQELMGMEISEGMSLEDMMNGGMPGMGGGMPGGGMGGGPPSGGGGMSGGPPSGGGAPGGMR</sequence>
<keyword evidence="6" id="KW-1133">Transmembrane helix</keyword>
<dbReference type="PRINTS" id="PR01490">
    <property type="entry name" value="RTXTOXIND"/>
</dbReference>
<evidence type="ECO:0000256" key="4">
    <source>
        <dbReference type="SAM" id="Coils"/>
    </source>
</evidence>
<dbReference type="Proteomes" id="UP000824165">
    <property type="component" value="Unassembled WGS sequence"/>
</dbReference>
<dbReference type="Gene3D" id="2.40.30.170">
    <property type="match status" value="2"/>
</dbReference>
<evidence type="ECO:0000256" key="2">
    <source>
        <dbReference type="ARBA" id="ARBA00009477"/>
    </source>
</evidence>
<dbReference type="SUPFAM" id="SSF111369">
    <property type="entry name" value="HlyD-like secretion proteins"/>
    <property type="match status" value="2"/>
</dbReference>
<dbReference type="GO" id="GO:0030313">
    <property type="term" value="C:cell envelope"/>
    <property type="evidence" value="ECO:0007669"/>
    <property type="project" value="UniProtKB-SubCell"/>
</dbReference>
<comment type="caution">
    <text evidence="10">The sequence shown here is derived from an EMBL/GenBank/DDBJ whole genome shotgun (WGS) entry which is preliminary data.</text>
</comment>
<dbReference type="Gene3D" id="2.40.420.20">
    <property type="match status" value="1"/>
</dbReference>
<dbReference type="EMBL" id="DVLU01000004">
    <property type="protein sequence ID" value="HIT84378.1"/>
    <property type="molecule type" value="Genomic_DNA"/>
</dbReference>
<dbReference type="Pfam" id="PF25990">
    <property type="entry name" value="Beta-barrel_YknX"/>
    <property type="match status" value="1"/>
</dbReference>
<keyword evidence="6" id="KW-0472">Membrane</keyword>
<dbReference type="GO" id="GO:0016020">
    <property type="term" value="C:membrane"/>
    <property type="evidence" value="ECO:0007669"/>
    <property type="project" value="InterPro"/>
</dbReference>
<evidence type="ECO:0000313" key="11">
    <source>
        <dbReference type="Proteomes" id="UP000824165"/>
    </source>
</evidence>
<evidence type="ECO:0000259" key="8">
    <source>
        <dbReference type="Pfam" id="PF25973"/>
    </source>
</evidence>
<evidence type="ECO:0000259" key="7">
    <source>
        <dbReference type="Pfam" id="PF25917"/>
    </source>
</evidence>
<feature type="domain" description="YknX-like beta-barrel" evidence="9">
    <location>
        <begin position="516"/>
        <end position="586"/>
    </location>
</feature>
<reference evidence="10" key="1">
    <citation type="submission" date="2020-10" db="EMBL/GenBank/DDBJ databases">
        <authorList>
            <person name="Gilroy R."/>
        </authorList>
    </citation>
    <scope>NUCLEOTIDE SEQUENCE</scope>
    <source>
        <strain evidence="10">CHK181-108</strain>
    </source>
</reference>
<dbReference type="Gene3D" id="1.10.287.470">
    <property type="entry name" value="Helix hairpin bin"/>
    <property type="match status" value="1"/>
</dbReference>
<gene>
    <name evidence="10" type="ORF">IAA60_00575</name>
</gene>
<dbReference type="AlphaFoldDB" id="A0A9D1KNC0"/>
<dbReference type="InterPro" id="IPR058636">
    <property type="entry name" value="Beta-barrel_YknX"/>
</dbReference>
<evidence type="ECO:0000256" key="5">
    <source>
        <dbReference type="SAM" id="MobiDB-lite"/>
    </source>
</evidence>
<keyword evidence="3 4" id="KW-0175">Coiled coil</keyword>
<protein>
    <submittedName>
        <fullName evidence="10">Efflux RND transporter periplasmic adaptor subunit</fullName>
    </submittedName>
</protein>
<dbReference type="InterPro" id="IPR050465">
    <property type="entry name" value="UPF0194_transport"/>
</dbReference>
<dbReference type="Gene3D" id="2.40.50.100">
    <property type="match status" value="2"/>
</dbReference>
<reference evidence="10" key="2">
    <citation type="journal article" date="2021" name="PeerJ">
        <title>Extensive microbial diversity within the chicken gut microbiome revealed by metagenomics and culture.</title>
        <authorList>
            <person name="Gilroy R."/>
            <person name="Ravi A."/>
            <person name="Getino M."/>
            <person name="Pursley I."/>
            <person name="Horton D.L."/>
            <person name="Alikhan N.F."/>
            <person name="Baker D."/>
            <person name="Gharbi K."/>
            <person name="Hall N."/>
            <person name="Watson M."/>
            <person name="Adriaenssens E.M."/>
            <person name="Foster-Nyarko E."/>
            <person name="Jarju S."/>
            <person name="Secka A."/>
            <person name="Antonio M."/>
            <person name="Oren A."/>
            <person name="Chaudhuri R.R."/>
            <person name="La Ragione R."/>
            <person name="Hildebrand F."/>
            <person name="Pallen M.J."/>
        </authorList>
    </citation>
    <scope>NUCLEOTIDE SEQUENCE</scope>
    <source>
        <strain evidence="10">CHK181-108</strain>
    </source>
</reference>
<dbReference type="PANTHER" id="PTHR32347:SF14">
    <property type="entry name" value="EFFLUX SYSTEM COMPONENT YKNX-RELATED"/>
    <property type="match status" value="1"/>
</dbReference>
<feature type="region of interest" description="Disordered" evidence="5">
    <location>
        <begin position="676"/>
        <end position="709"/>
    </location>
</feature>
<evidence type="ECO:0000256" key="3">
    <source>
        <dbReference type="ARBA" id="ARBA00023054"/>
    </source>
</evidence>
<feature type="coiled-coil region" evidence="4">
    <location>
        <begin position="168"/>
        <end position="202"/>
    </location>
</feature>
<feature type="region of interest" description="Disordered" evidence="5">
    <location>
        <begin position="1"/>
        <end position="71"/>
    </location>
</feature>